<sequence>MGSFSGFTGYMTLGLGAKAKPGLVRLGNTEPLIVKDNQGFVIGTDGKQTKPATIDWPSSLDKSCLAFVSPYIFSILPLGTVSIPENGGTSTSSGSAPVVPKSSLIPSPVVQIISSLATQPVQTLPFPPTQLVSPSATCTIRLLTSSPTAKARLFLVATPNDRTVAAAEGSSI</sequence>
<dbReference type="AlphaFoldDB" id="A0A1J8PMQ0"/>
<dbReference type="OrthoDB" id="2705881at2759"/>
<name>A0A1J8PMQ0_9AGAM</name>
<gene>
    <name evidence="1" type="ORF">AZE42_09531</name>
</gene>
<evidence type="ECO:0000313" key="1">
    <source>
        <dbReference type="EMBL" id="OJA09799.1"/>
    </source>
</evidence>
<reference evidence="1 2" key="1">
    <citation type="submission" date="2016-03" db="EMBL/GenBank/DDBJ databases">
        <title>Comparative genomics of the ectomycorrhizal sister species Rhizopogon vinicolor and Rhizopogon vesiculosus (Basidiomycota: Boletales) reveals a divergence of the mating type B locus.</title>
        <authorList>
            <person name="Mujic A.B."/>
            <person name="Kuo A."/>
            <person name="Tritt A."/>
            <person name="Lipzen A."/>
            <person name="Chen C."/>
            <person name="Johnson J."/>
            <person name="Sharma A."/>
            <person name="Barry K."/>
            <person name="Grigoriev I.V."/>
            <person name="Spatafora J.W."/>
        </authorList>
    </citation>
    <scope>NUCLEOTIDE SEQUENCE [LARGE SCALE GENOMIC DNA]</scope>
    <source>
        <strain evidence="1 2">AM-OR11-056</strain>
    </source>
</reference>
<dbReference type="Proteomes" id="UP000183567">
    <property type="component" value="Unassembled WGS sequence"/>
</dbReference>
<comment type="caution">
    <text evidence="1">The sequence shown here is derived from an EMBL/GenBank/DDBJ whole genome shotgun (WGS) entry which is preliminary data.</text>
</comment>
<keyword evidence="2" id="KW-1185">Reference proteome</keyword>
<organism evidence="1 2">
    <name type="scientific">Rhizopogon vesiculosus</name>
    <dbReference type="NCBI Taxonomy" id="180088"/>
    <lineage>
        <taxon>Eukaryota</taxon>
        <taxon>Fungi</taxon>
        <taxon>Dikarya</taxon>
        <taxon>Basidiomycota</taxon>
        <taxon>Agaricomycotina</taxon>
        <taxon>Agaricomycetes</taxon>
        <taxon>Agaricomycetidae</taxon>
        <taxon>Boletales</taxon>
        <taxon>Suillineae</taxon>
        <taxon>Rhizopogonaceae</taxon>
        <taxon>Rhizopogon</taxon>
    </lineage>
</organism>
<protein>
    <submittedName>
        <fullName evidence="1">Uncharacterized protein</fullName>
    </submittedName>
</protein>
<accession>A0A1J8PMQ0</accession>
<evidence type="ECO:0000313" key="2">
    <source>
        <dbReference type="Proteomes" id="UP000183567"/>
    </source>
</evidence>
<dbReference type="EMBL" id="LVVM01005793">
    <property type="protein sequence ID" value="OJA09799.1"/>
    <property type="molecule type" value="Genomic_DNA"/>
</dbReference>
<proteinExistence type="predicted"/>
<dbReference type="STRING" id="180088.A0A1J8PMQ0"/>